<dbReference type="InterPro" id="IPR036864">
    <property type="entry name" value="Zn2-C6_fun-type_DNA-bd_sf"/>
</dbReference>
<keyword evidence="2" id="KW-0539">Nucleus</keyword>
<dbReference type="Proteomes" id="UP000037136">
    <property type="component" value="Unassembled WGS sequence"/>
</dbReference>
<sequence length="703" mass="78505">MQPKLTLVTDRGAHSYWPGEKKPVAADVMILPSPSPTEAAWGSVMSESVQTGQLSPVSVGIGLPVEGCSTPATAPSNPPSSANPWDSEMVDDMDQESPCHYLERCVGTASVLPKLEPVDDDINLDLVKLAPSTPPLLRSPISAEPSAKQKRTRGRPRKMSLTSPVASSTKATNGRSKTGCITCRKRKKKCDEAKPRCMNCEKNAVMCEGYHEKQLWKSGRERAEGDRRKGERLPTVTMPPLIYGIETSEDRVLWRHYVSHFSNVLTVEGEANNAFKDVILQLANQHQGLMHSLLALSSKHIDLGSPYGVRMLQSHPGTSRESLQRRAEFHHAEALKRLYEDLEKSLGKDDPEYQTMLAGRYGQILCLLLQTRTDGNPRGEHRLHLQAYQSLIQQSPPGDAAFNTFVTEFFQYHVYADDLFWHPAMMTRRLSTESWQPSAPIEAPRLLGVADGLFTQLAQITSIRNAIREKMAASADPVVDHAILSRAVDIDAAIREWSPRWPPGDSRNRVAPLYRQVMWVYLFRTIYPPWRRVTEPSPSPQPSEGPPRRRDSAVVARRGDAAEPGNPSPGACTTTWKPWRPGSTQTSDSRSAEARHPVLEDGRMTLAVDESLSILESFRPSDPIQTLLLVPCLLIGTACFQPAQRDRIRSAVRLVRGYTGLRSCDRATELLEELWSLMDEADWLSVWDWQGVARRMELDFLCA</sequence>
<organism evidence="5 6">
    <name type="scientific">Ophiocordyceps unilateralis</name>
    <name type="common">Zombie-ant fungus</name>
    <name type="synonym">Torrubia unilateralis</name>
    <dbReference type="NCBI Taxonomy" id="268505"/>
    <lineage>
        <taxon>Eukaryota</taxon>
        <taxon>Fungi</taxon>
        <taxon>Dikarya</taxon>
        <taxon>Ascomycota</taxon>
        <taxon>Pezizomycotina</taxon>
        <taxon>Sordariomycetes</taxon>
        <taxon>Hypocreomycetidae</taxon>
        <taxon>Hypocreales</taxon>
        <taxon>Ophiocordycipitaceae</taxon>
        <taxon>Ophiocordyceps</taxon>
    </lineage>
</organism>
<dbReference type="EMBL" id="LAZP02000244">
    <property type="protein sequence ID" value="PFH58910.1"/>
    <property type="molecule type" value="Genomic_DNA"/>
</dbReference>
<dbReference type="GO" id="GO:0045944">
    <property type="term" value="P:positive regulation of transcription by RNA polymerase II"/>
    <property type="evidence" value="ECO:0007669"/>
    <property type="project" value="TreeGrafter"/>
</dbReference>
<dbReference type="STRING" id="268505.A0A2A9PDG0"/>
<comment type="caution">
    <text evidence="5">The sequence shown here is derived from an EMBL/GenBank/DDBJ whole genome shotgun (WGS) entry which is preliminary data.</text>
</comment>
<feature type="region of interest" description="Disordered" evidence="3">
    <location>
        <begin position="131"/>
        <end position="172"/>
    </location>
</feature>
<protein>
    <recommendedName>
        <fullName evidence="4">Zn(2)-C6 fungal-type domain-containing protein</fullName>
    </recommendedName>
</protein>
<dbReference type="OrthoDB" id="5333823at2759"/>
<dbReference type="PANTHER" id="PTHR37534:SF38">
    <property type="entry name" value="ZN(2)-C6 FUNGAL-TYPE DOMAIN-CONTAINING PROTEIN"/>
    <property type="match status" value="1"/>
</dbReference>
<feature type="region of interest" description="Disordered" evidence="3">
    <location>
        <begin position="532"/>
        <end position="598"/>
    </location>
</feature>
<dbReference type="GO" id="GO:0000981">
    <property type="term" value="F:DNA-binding transcription factor activity, RNA polymerase II-specific"/>
    <property type="evidence" value="ECO:0007669"/>
    <property type="project" value="InterPro"/>
</dbReference>
<reference evidence="5 6" key="1">
    <citation type="journal article" date="2015" name="BMC Genomics">
        <title>Gene expression during zombie ant biting behavior reflects the complexity underlying fungal parasitic behavioral manipulation.</title>
        <authorList>
            <person name="de Bekker C."/>
            <person name="Ohm R.A."/>
            <person name="Loreto R.G."/>
            <person name="Sebastian A."/>
            <person name="Albert I."/>
            <person name="Merrow M."/>
            <person name="Brachmann A."/>
            <person name="Hughes D.P."/>
        </authorList>
    </citation>
    <scope>NUCLEOTIDE SEQUENCE [LARGE SCALE GENOMIC DNA]</scope>
    <source>
        <strain evidence="5 6">SC16a</strain>
    </source>
</reference>
<dbReference type="PROSITE" id="PS50048">
    <property type="entry name" value="ZN2_CY6_FUNGAL_2"/>
    <property type="match status" value="1"/>
</dbReference>
<gene>
    <name evidence="5" type="ORF">XA68_13059</name>
</gene>
<dbReference type="GO" id="GO:0005634">
    <property type="term" value="C:nucleus"/>
    <property type="evidence" value="ECO:0007669"/>
    <property type="project" value="UniProtKB-SubCell"/>
</dbReference>
<dbReference type="SMART" id="SM00066">
    <property type="entry name" value="GAL4"/>
    <property type="match status" value="1"/>
</dbReference>
<proteinExistence type="predicted"/>
<dbReference type="InterPro" id="IPR021858">
    <property type="entry name" value="Fun_TF"/>
</dbReference>
<dbReference type="GO" id="GO:0000976">
    <property type="term" value="F:transcription cis-regulatory region binding"/>
    <property type="evidence" value="ECO:0007669"/>
    <property type="project" value="TreeGrafter"/>
</dbReference>
<evidence type="ECO:0000256" key="1">
    <source>
        <dbReference type="ARBA" id="ARBA00004123"/>
    </source>
</evidence>
<reference evidence="5 6" key="2">
    <citation type="journal article" date="2017" name="Sci. Rep.">
        <title>Ant-infecting Ophiocordyceps genomes reveal a high diversity of potential behavioral manipulation genes and a possible major role for enterotoxins.</title>
        <authorList>
            <person name="de Bekker C."/>
            <person name="Ohm R.A."/>
            <person name="Evans H.C."/>
            <person name="Brachmann A."/>
            <person name="Hughes D.P."/>
        </authorList>
    </citation>
    <scope>NUCLEOTIDE SEQUENCE [LARGE SCALE GENOMIC DNA]</scope>
    <source>
        <strain evidence="5 6">SC16a</strain>
    </source>
</reference>
<feature type="compositionally biased region" description="Polar residues" evidence="3">
    <location>
        <begin position="160"/>
        <end position="172"/>
    </location>
</feature>
<evidence type="ECO:0000313" key="6">
    <source>
        <dbReference type="Proteomes" id="UP000037136"/>
    </source>
</evidence>
<dbReference type="SUPFAM" id="SSF57701">
    <property type="entry name" value="Zn2/Cys6 DNA-binding domain"/>
    <property type="match status" value="1"/>
</dbReference>
<dbReference type="PANTHER" id="PTHR37534">
    <property type="entry name" value="TRANSCRIPTIONAL ACTIVATOR PROTEIN UGA3"/>
    <property type="match status" value="1"/>
</dbReference>
<evidence type="ECO:0000256" key="3">
    <source>
        <dbReference type="SAM" id="MobiDB-lite"/>
    </source>
</evidence>
<feature type="compositionally biased region" description="Polar residues" evidence="3">
    <location>
        <begin position="571"/>
        <end position="589"/>
    </location>
</feature>
<name>A0A2A9PDG0_OPHUN</name>
<dbReference type="Pfam" id="PF11951">
    <property type="entry name" value="Fungal_trans_2"/>
    <property type="match status" value="2"/>
</dbReference>
<feature type="compositionally biased region" description="Basic residues" evidence="3">
    <location>
        <begin position="148"/>
        <end position="158"/>
    </location>
</feature>
<dbReference type="AlphaFoldDB" id="A0A2A9PDG0"/>
<evidence type="ECO:0000259" key="4">
    <source>
        <dbReference type="PROSITE" id="PS50048"/>
    </source>
</evidence>
<dbReference type="PROSITE" id="PS00463">
    <property type="entry name" value="ZN2_CY6_FUNGAL_1"/>
    <property type="match status" value="1"/>
</dbReference>
<feature type="domain" description="Zn(2)-C6 fungal-type" evidence="4">
    <location>
        <begin position="179"/>
        <end position="207"/>
    </location>
</feature>
<comment type="subcellular location">
    <subcellularLocation>
        <location evidence="1">Nucleus</location>
    </subcellularLocation>
</comment>
<evidence type="ECO:0000256" key="2">
    <source>
        <dbReference type="ARBA" id="ARBA00023242"/>
    </source>
</evidence>
<accession>A0A2A9PDG0</accession>
<evidence type="ECO:0000313" key="5">
    <source>
        <dbReference type="EMBL" id="PFH58910.1"/>
    </source>
</evidence>
<dbReference type="CDD" id="cd00067">
    <property type="entry name" value="GAL4"/>
    <property type="match status" value="1"/>
</dbReference>
<dbReference type="InterPro" id="IPR001138">
    <property type="entry name" value="Zn2Cys6_DnaBD"/>
</dbReference>
<dbReference type="Pfam" id="PF00172">
    <property type="entry name" value="Zn_clus"/>
    <property type="match status" value="1"/>
</dbReference>
<dbReference type="GO" id="GO:0008270">
    <property type="term" value="F:zinc ion binding"/>
    <property type="evidence" value="ECO:0007669"/>
    <property type="project" value="InterPro"/>
</dbReference>
<feature type="compositionally biased region" description="Basic and acidic residues" evidence="3">
    <location>
        <begin position="546"/>
        <end position="561"/>
    </location>
</feature>
<keyword evidence="6" id="KW-1185">Reference proteome</keyword>
<dbReference type="Gene3D" id="4.10.240.10">
    <property type="entry name" value="Zn(2)-C6 fungal-type DNA-binding domain"/>
    <property type="match status" value="1"/>
</dbReference>